<evidence type="ECO:0000313" key="2">
    <source>
        <dbReference type="EMBL" id="KAJ1117444.1"/>
    </source>
</evidence>
<dbReference type="Proteomes" id="UP001066276">
    <property type="component" value="Chromosome 8"/>
</dbReference>
<evidence type="ECO:0000313" key="3">
    <source>
        <dbReference type="Proteomes" id="UP001066276"/>
    </source>
</evidence>
<reference evidence="2" key="1">
    <citation type="journal article" date="2022" name="bioRxiv">
        <title>Sequencing and chromosome-scale assembly of the giantPleurodeles waltlgenome.</title>
        <authorList>
            <person name="Brown T."/>
            <person name="Elewa A."/>
            <person name="Iarovenko S."/>
            <person name="Subramanian E."/>
            <person name="Araus A.J."/>
            <person name="Petzold A."/>
            <person name="Susuki M."/>
            <person name="Suzuki K.-i.T."/>
            <person name="Hayashi T."/>
            <person name="Toyoda A."/>
            <person name="Oliveira C."/>
            <person name="Osipova E."/>
            <person name="Leigh N.D."/>
            <person name="Simon A."/>
            <person name="Yun M.H."/>
        </authorList>
    </citation>
    <scope>NUCLEOTIDE SEQUENCE</scope>
    <source>
        <strain evidence="2">20211129_DDA</strain>
        <tissue evidence="2">Liver</tissue>
    </source>
</reference>
<evidence type="ECO:0000256" key="1">
    <source>
        <dbReference type="SAM" id="MobiDB-lite"/>
    </source>
</evidence>
<protein>
    <submittedName>
        <fullName evidence="2">Uncharacterized protein</fullName>
    </submittedName>
</protein>
<feature type="compositionally biased region" description="Basic and acidic residues" evidence="1">
    <location>
        <begin position="149"/>
        <end position="165"/>
    </location>
</feature>
<keyword evidence="3" id="KW-1185">Reference proteome</keyword>
<organism evidence="2 3">
    <name type="scientific">Pleurodeles waltl</name>
    <name type="common">Iberian ribbed newt</name>
    <dbReference type="NCBI Taxonomy" id="8319"/>
    <lineage>
        <taxon>Eukaryota</taxon>
        <taxon>Metazoa</taxon>
        <taxon>Chordata</taxon>
        <taxon>Craniata</taxon>
        <taxon>Vertebrata</taxon>
        <taxon>Euteleostomi</taxon>
        <taxon>Amphibia</taxon>
        <taxon>Batrachia</taxon>
        <taxon>Caudata</taxon>
        <taxon>Salamandroidea</taxon>
        <taxon>Salamandridae</taxon>
        <taxon>Pleurodelinae</taxon>
        <taxon>Pleurodeles</taxon>
    </lineage>
</organism>
<comment type="caution">
    <text evidence="2">The sequence shown here is derived from an EMBL/GenBank/DDBJ whole genome shotgun (WGS) entry which is preliminary data.</text>
</comment>
<sequence length="181" mass="19205">MAAAVLTCSPARQAVSRRGGGKVPGGRLTRGARGARRPIATAPCSVEDAQGWALCTGEWPRAHGHWGTGGRSVLGLVERRSRSVPGPYAVKRVPALHRRQALAQRRQGAALGRRGDRDFGAALEADMSTGAQGPWQHGAPEDQAGEELFPSRHSELRDTVGRIRDEEEDESSGLAEGSGEV</sequence>
<dbReference type="EMBL" id="JANPWB010000012">
    <property type="protein sequence ID" value="KAJ1117444.1"/>
    <property type="molecule type" value="Genomic_DNA"/>
</dbReference>
<proteinExistence type="predicted"/>
<feature type="region of interest" description="Disordered" evidence="1">
    <location>
        <begin position="1"/>
        <end position="34"/>
    </location>
</feature>
<accession>A0AAV7NQZ4</accession>
<name>A0AAV7NQZ4_PLEWA</name>
<dbReference type="AlphaFoldDB" id="A0AAV7NQZ4"/>
<feature type="region of interest" description="Disordered" evidence="1">
    <location>
        <begin position="125"/>
        <end position="181"/>
    </location>
</feature>
<gene>
    <name evidence="2" type="ORF">NDU88_005644</name>
</gene>